<dbReference type="Gene3D" id="1.25.40.80">
    <property type="match status" value="1"/>
</dbReference>
<organism evidence="9 10">
    <name type="scientific">Neptunomonas marina</name>
    <dbReference type="NCBI Taxonomy" id="1815562"/>
    <lineage>
        <taxon>Bacteria</taxon>
        <taxon>Pseudomonadati</taxon>
        <taxon>Pseudomonadota</taxon>
        <taxon>Gammaproteobacteria</taxon>
        <taxon>Oceanospirillales</taxon>
        <taxon>Oceanospirillaceae</taxon>
        <taxon>Neptunomonas</taxon>
    </lineage>
</organism>
<dbReference type="Pfam" id="PF03441">
    <property type="entry name" value="FAD_binding_7"/>
    <property type="match status" value="1"/>
</dbReference>
<sequence length="464" mass="52740">MHPRSTRISVNYFALSAVLAVNGQKDTELATALYIPTHDLRIHDNPCLTRVAQFDTACIALIYDPRWFKPTRYQTKSIGPKRWSFTIQAMEGFHTACEGLGNKPVLRTGEFVAAVNRLVQESGAQTLIMSRPVGWYECEQLISIQAANPALQIEMFDTYTLFSEGAHTWLAEKLPRQYTPFRRSAEQADTAAPMAAVESLPPSALQSEDEWSFAAQDVFSLDFIGTEQAGLEHLKQYLHCGAASHYKETRNALSGWSNSSKLSLWLASGSLSVRYVWQSIAEYERTHGANESTQWLYVELLWREYFQWLARKLGTQLYRFQGIAKRQPLTSFYAHRFRAWCSGTTGEPLVDAIMHELAQTGYISNRSRQIAASYCVNELQLDWRYGAAWFEQELVDYDVASNWGNWQYIAGVGVDPRGGRRFDIRKQVAQFDPEGDYVRHWLGSELTKSVALDVVDAADWPLAR</sequence>
<dbReference type="PROSITE" id="PS51645">
    <property type="entry name" value="PHR_CRY_ALPHA_BETA"/>
    <property type="match status" value="1"/>
</dbReference>
<keyword evidence="10" id="KW-1185">Reference proteome</keyword>
<comment type="cofactor">
    <cofactor evidence="7">
        <name>(6R)-5,10-methylene-5,6,7,8-tetrahydrofolate</name>
        <dbReference type="ChEBI" id="CHEBI:15636"/>
    </cofactor>
    <text evidence="7">Binds 1 5,10-methenyltetrahydrofolate (MTHF) per subunit.</text>
</comment>
<feature type="binding site" evidence="6">
    <location>
        <position position="246"/>
    </location>
    <ligand>
        <name>FAD</name>
        <dbReference type="ChEBI" id="CHEBI:57692"/>
    </ligand>
</feature>
<comment type="cofactor">
    <cofactor evidence="6 7">
        <name>FAD</name>
        <dbReference type="ChEBI" id="CHEBI:57692"/>
    </cofactor>
    <text evidence="6 7">Binds 1 FAD per subunit.</text>
</comment>
<dbReference type="InterPro" id="IPR005101">
    <property type="entry name" value="Cryptochr/Photolyase_FAD-bd"/>
</dbReference>
<dbReference type="PRINTS" id="PR00147">
    <property type="entry name" value="DNAPHOTLYASE"/>
</dbReference>
<dbReference type="Gene3D" id="3.40.50.620">
    <property type="entry name" value="HUPs"/>
    <property type="match status" value="1"/>
</dbReference>
<evidence type="ECO:0000256" key="7">
    <source>
        <dbReference type="RuleBase" id="RU367151"/>
    </source>
</evidence>
<evidence type="ECO:0000256" key="4">
    <source>
        <dbReference type="ARBA" id="ARBA00022827"/>
    </source>
</evidence>
<evidence type="ECO:0000256" key="1">
    <source>
        <dbReference type="ARBA" id="ARBA00005862"/>
    </source>
</evidence>
<comment type="similarity">
    <text evidence="1 7">Belongs to the DNA photolyase class-1 family.</text>
</comment>
<feature type="binding site" evidence="6">
    <location>
        <begin position="396"/>
        <end position="398"/>
    </location>
    <ligand>
        <name>FAD</name>
        <dbReference type="ChEBI" id="CHEBI:57692"/>
    </ligand>
</feature>
<name>A0A437QEB0_9GAMM</name>
<feature type="domain" description="Photolyase/cryptochrome alpha/beta" evidence="8">
    <location>
        <begin position="30"/>
        <end position="161"/>
    </location>
</feature>
<dbReference type="PANTHER" id="PTHR11455">
    <property type="entry name" value="CRYPTOCHROME"/>
    <property type="match status" value="1"/>
</dbReference>
<dbReference type="InterPro" id="IPR002081">
    <property type="entry name" value="Cryptochrome/DNA_photolyase_1"/>
</dbReference>
<evidence type="ECO:0000256" key="3">
    <source>
        <dbReference type="ARBA" id="ARBA00022630"/>
    </source>
</evidence>
<evidence type="ECO:0000259" key="8">
    <source>
        <dbReference type="PROSITE" id="PS51645"/>
    </source>
</evidence>
<dbReference type="EMBL" id="SACQ01000001">
    <property type="protein sequence ID" value="RVU32851.1"/>
    <property type="molecule type" value="Genomic_DNA"/>
</dbReference>
<dbReference type="Gene3D" id="1.10.579.10">
    <property type="entry name" value="DNA Cyclobutane Dipyrimidine Photolyase, subunit A, domain 3"/>
    <property type="match status" value="1"/>
</dbReference>
<dbReference type="InterPro" id="IPR036134">
    <property type="entry name" value="Crypto/Photolyase_FAD-like_sf"/>
</dbReference>
<evidence type="ECO:0000256" key="5">
    <source>
        <dbReference type="ARBA" id="ARBA00022991"/>
    </source>
</evidence>
<keyword evidence="5 7" id="KW-0157">Chromophore</keyword>
<comment type="caution">
    <text evidence="9">The sequence shown here is derived from an EMBL/GenBank/DDBJ whole genome shotgun (WGS) entry which is preliminary data.</text>
</comment>
<dbReference type="SUPFAM" id="SSF48173">
    <property type="entry name" value="Cryptochrome/photolyase FAD-binding domain"/>
    <property type="match status" value="1"/>
</dbReference>
<dbReference type="InterPro" id="IPR014729">
    <property type="entry name" value="Rossmann-like_a/b/a_fold"/>
</dbReference>
<dbReference type="NCBIfam" id="TIGR02765">
    <property type="entry name" value="crypto_DASH"/>
    <property type="match status" value="1"/>
</dbReference>
<feature type="binding site" evidence="6">
    <location>
        <begin position="259"/>
        <end position="263"/>
    </location>
    <ligand>
        <name>FAD</name>
        <dbReference type="ChEBI" id="CHEBI:57692"/>
    </ligand>
</feature>
<reference evidence="9 10" key="1">
    <citation type="submission" date="2019-01" db="EMBL/GenBank/DDBJ databases">
        <authorList>
            <person name="Chen W.-M."/>
        </authorList>
    </citation>
    <scope>NUCLEOTIDE SEQUENCE [LARGE SCALE GENOMIC DNA]</scope>
    <source>
        <strain evidence="9 10">HPM-16</strain>
    </source>
</reference>
<dbReference type="AlphaFoldDB" id="A0A437QEB0"/>
<accession>A0A437QEB0</accession>
<dbReference type="PANTHER" id="PTHR11455:SF22">
    <property type="entry name" value="CRYPTOCHROME DASH"/>
    <property type="match status" value="1"/>
</dbReference>
<comment type="function">
    <text evidence="7">May have a photoreceptor function.</text>
</comment>
<evidence type="ECO:0000313" key="9">
    <source>
        <dbReference type="EMBL" id="RVU32851.1"/>
    </source>
</evidence>
<dbReference type="Proteomes" id="UP000282818">
    <property type="component" value="Unassembled WGS sequence"/>
</dbReference>
<evidence type="ECO:0000256" key="2">
    <source>
        <dbReference type="ARBA" id="ARBA00017881"/>
    </source>
</evidence>
<dbReference type="SUPFAM" id="SSF52425">
    <property type="entry name" value="Cryptochrome/photolyase, N-terminal domain"/>
    <property type="match status" value="1"/>
</dbReference>
<dbReference type="InterPro" id="IPR036155">
    <property type="entry name" value="Crypto/Photolyase_N_sf"/>
</dbReference>
<evidence type="ECO:0000256" key="6">
    <source>
        <dbReference type="PIRSR" id="PIRSR602081-1"/>
    </source>
</evidence>
<proteinExistence type="inferred from homology"/>
<gene>
    <name evidence="9" type="ORF">EOE65_04130</name>
</gene>
<dbReference type="GO" id="GO:0071949">
    <property type="term" value="F:FAD binding"/>
    <property type="evidence" value="ECO:0007669"/>
    <property type="project" value="TreeGrafter"/>
</dbReference>
<keyword evidence="3 6" id="KW-0285">Flavoprotein</keyword>
<dbReference type="Pfam" id="PF00875">
    <property type="entry name" value="DNA_photolyase"/>
    <property type="match status" value="1"/>
</dbReference>
<dbReference type="GO" id="GO:0000719">
    <property type="term" value="P:photoreactive repair"/>
    <property type="evidence" value="ECO:0007669"/>
    <property type="project" value="TreeGrafter"/>
</dbReference>
<dbReference type="InterPro" id="IPR006050">
    <property type="entry name" value="DNA_photolyase_N"/>
</dbReference>
<dbReference type="GO" id="GO:0003913">
    <property type="term" value="F:DNA photolyase activity"/>
    <property type="evidence" value="ECO:0007669"/>
    <property type="project" value="InterPro"/>
</dbReference>
<protein>
    <recommendedName>
        <fullName evidence="2 7">Cryptochrome DASH</fullName>
    </recommendedName>
</protein>
<dbReference type="GO" id="GO:0003677">
    <property type="term" value="F:DNA binding"/>
    <property type="evidence" value="ECO:0007669"/>
    <property type="project" value="TreeGrafter"/>
</dbReference>
<dbReference type="InterPro" id="IPR014133">
    <property type="entry name" value="Cry_DASH"/>
</dbReference>
<keyword evidence="4 6" id="KW-0274">FAD</keyword>
<evidence type="ECO:0000313" key="10">
    <source>
        <dbReference type="Proteomes" id="UP000282818"/>
    </source>
</evidence>